<dbReference type="GO" id="GO:0000287">
    <property type="term" value="F:magnesium ion binding"/>
    <property type="evidence" value="ECO:0007669"/>
    <property type="project" value="InterPro"/>
</dbReference>
<dbReference type="PANTHER" id="PTHR37311">
    <property type="entry name" value="2-PHOSPHOSULFOLACTATE PHOSPHATASE-RELATED"/>
    <property type="match status" value="1"/>
</dbReference>
<evidence type="ECO:0000256" key="6">
    <source>
        <dbReference type="ARBA" id="ARBA00022842"/>
    </source>
</evidence>
<comment type="similarity">
    <text evidence="2">Belongs to the ComB family.</text>
</comment>
<evidence type="ECO:0000313" key="9">
    <source>
        <dbReference type="Proteomes" id="UP000009047"/>
    </source>
</evidence>
<protein>
    <recommendedName>
        <fullName evidence="4">Probable 2-phosphosulfolactate phosphatase</fullName>
        <ecNumber evidence="3">3.1.3.71</ecNumber>
    </recommendedName>
</protein>
<dbReference type="EMBL" id="CP002085">
    <property type="protein sequence ID" value="ADK84548.1"/>
    <property type="molecule type" value="Genomic_DNA"/>
</dbReference>
<keyword evidence="5" id="KW-0378">Hydrolase</keyword>
<dbReference type="PANTHER" id="PTHR37311:SF1">
    <property type="entry name" value="2-PHOSPHOSULFOLACTATE PHOSPHATASE-RELATED"/>
    <property type="match status" value="1"/>
</dbReference>
<sequence>MEIDIVSPADDLESLDGVVVVLDIFRASNTILALLAAGAGRVFLVNELDAARRLKAARPRAALLGERGGLPPADFDGGNSPAQAARLTRPGREVILTTSAGTKAIHRLGGAARVFYGAFAGAAALARAIEECAPRRVSLLAMGLEARQPADEDDAAAWFLAQRLRGQRPDFAAIRRRLLDCPGARRLRRLGQADDLEFCLSLDSQAIVPLARFGQPAPWAEAYRP</sequence>
<dbReference type="RefSeq" id="WP_013258002.1">
    <property type="nucleotide sequence ID" value="NC_014365.1"/>
</dbReference>
<evidence type="ECO:0000313" key="8">
    <source>
        <dbReference type="EMBL" id="ADK84548.1"/>
    </source>
</evidence>
<evidence type="ECO:0000256" key="1">
    <source>
        <dbReference type="ARBA" id="ARBA00001946"/>
    </source>
</evidence>
<dbReference type="Proteomes" id="UP000009047">
    <property type="component" value="Chromosome"/>
</dbReference>
<dbReference type="InterPro" id="IPR036702">
    <property type="entry name" value="ComB-like_sf"/>
</dbReference>
<dbReference type="HOGENOM" id="CLU_070028_1_0_7"/>
<evidence type="ECO:0000256" key="4">
    <source>
        <dbReference type="ARBA" id="ARBA00021948"/>
    </source>
</evidence>
<dbReference type="EC" id="3.1.3.71" evidence="3"/>
<evidence type="ECO:0000256" key="3">
    <source>
        <dbReference type="ARBA" id="ARBA00012953"/>
    </source>
</evidence>
<organism evidence="8 9">
    <name type="scientific">Desulfarculus baarsii (strain ATCC 33931 / DSM 2075 / LMG 7858 / VKM B-1802 / 2st14)</name>
    <dbReference type="NCBI Taxonomy" id="644282"/>
    <lineage>
        <taxon>Bacteria</taxon>
        <taxon>Pseudomonadati</taxon>
        <taxon>Thermodesulfobacteriota</taxon>
        <taxon>Desulfarculia</taxon>
        <taxon>Desulfarculales</taxon>
        <taxon>Desulfarculaceae</taxon>
        <taxon>Desulfarculus</taxon>
    </lineage>
</organism>
<comment type="cofactor">
    <cofactor evidence="1">
        <name>Mg(2+)</name>
        <dbReference type="ChEBI" id="CHEBI:18420"/>
    </cofactor>
</comment>
<keyword evidence="6" id="KW-0460">Magnesium</keyword>
<comment type="catalytic activity">
    <reaction evidence="7">
        <text>(2R)-O-phospho-3-sulfolactate + H2O = (2R)-3-sulfolactate + phosphate</text>
        <dbReference type="Rhea" id="RHEA:23416"/>
        <dbReference type="ChEBI" id="CHEBI:15377"/>
        <dbReference type="ChEBI" id="CHEBI:15597"/>
        <dbReference type="ChEBI" id="CHEBI:43474"/>
        <dbReference type="ChEBI" id="CHEBI:58738"/>
        <dbReference type="EC" id="3.1.3.71"/>
    </reaction>
</comment>
<proteinExistence type="inferred from homology"/>
<evidence type="ECO:0000256" key="5">
    <source>
        <dbReference type="ARBA" id="ARBA00022801"/>
    </source>
</evidence>
<dbReference type="GO" id="GO:0050545">
    <property type="term" value="F:sulfopyruvate decarboxylase activity"/>
    <property type="evidence" value="ECO:0007669"/>
    <property type="project" value="TreeGrafter"/>
</dbReference>
<accession>E1QFT8</accession>
<dbReference type="eggNOG" id="COG2045">
    <property type="taxonomic scope" value="Bacteria"/>
</dbReference>
<dbReference type="STRING" id="644282.Deba_1180"/>
<dbReference type="KEGG" id="dbr:Deba_1180"/>
<dbReference type="Gene3D" id="3.90.1560.10">
    <property type="entry name" value="ComB-like"/>
    <property type="match status" value="1"/>
</dbReference>
<evidence type="ECO:0000256" key="2">
    <source>
        <dbReference type="ARBA" id="ARBA00009997"/>
    </source>
</evidence>
<name>E1QFT8_DESB2</name>
<dbReference type="SUPFAM" id="SSF142823">
    <property type="entry name" value="ComB-like"/>
    <property type="match status" value="1"/>
</dbReference>
<dbReference type="AlphaFoldDB" id="E1QFT8"/>
<gene>
    <name evidence="8" type="ordered locus">Deba_1180</name>
</gene>
<dbReference type="GO" id="GO:0050532">
    <property type="term" value="F:2-phosphosulfolactate phosphatase activity"/>
    <property type="evidence" value="ECO:0007669"/>
    <property type="project" value="UniProtKB-EC"/>
</dbReference>
<reference evidence="8 9" key="1">
    <citation type="journal article" date="2010" name="Stand. Genomic Sci.">
        <title>Complete genome sequence of Desulfarculus baarsii type strain (2st14).</title>
        <authorList>
            <person name="Sun H."/>
            <person name="Spring S."/>
            <person name="Lapidus A."/>
            <person name="Davenport K."/>
            <person name="Del Rio T.G."/>
            <person name="Tice H."/>
            <person name="Nolan M."/>
            <person name="Copeland A."/>
            <person name="Cheng J.F."/>
            <person name="Lucas S."/>
            <person name="Tapia R."/>
            <person name="Goodwin L."/>
            <person name="Pitluck S."/>
            <person name="Ivanova N."/>
            <person name="Pagani I."/>
            <person name="Mavromatis K."/>
            <person name="Ovchinnikova G."/>
            <person name="Pati A."/>
            <person name="Chen A."/>
            <person name="Palaniappan K."/>
            <person name="Hauser L."/>
            <person name="Chang Y.J."/>
            <person name="Jeffries C.D."/>
            <person name="Detter J.C."/>
            <person name="Han C."/>
            <person name="Rohde M."/>
            <person name="Brambilla E."/>
            <person name="Goker M."/>
            <person name="Woyke T."/>
            <person name="Bristow J."/>
            <person name="Eisen J.A."/>
            <person name="Markowitz V."/>
            <person name="Hugenholtz P."/>
            <person name="Kyrpides N.C."/>
            <person name="Klenk H.P."/>
            <person name="Land M."/>
        </authorList>
    </citation>
    <scope>NUCLEOTIDE SEQUENCE [LARGE SCALE GENOMIC DNA]</scope>
    <source>
        <strain evidence="9">ATCC 33931 / DSM 2075 / LMG 7858 / VKM B-1802 / 2st14</strain>
    </source>
</reference>
<dbReference type="InterPro" id="IPR005238">
    <property type="entry name" value="ComB-like"/>
</dbReference>
<keyword evidence="9" id="KW-1185">Reference proteome</keyword>
<dbReference type="Pfam" id="PF04029">
    <property type="entry name" value="2-ph_phosp"/>
    <property type="match status" value="1"/>
</dbReference>
<evidence type="ECO:0000256" key="7">
    <source>
        <dbReference type="ARBA" id="ARBA00033711"/>
    </source>
</evidence>